<organism evidence="2 3">
    <name type="scientific">Punica granatum</name>
    <name type="common">Pomegranate</name>
    <dbReference type="NCBI Taxonomy" id="22663"/>
    <lineage>
        <taxon>Eukaryota</taxon>
        <taxon>Viridiplantae</taxon>
        <taxon>Streptophyta</taxon>
        <taxon>Embryophyta</taxon>
        <taxon>Tracheophyta</taxon>
        <taxon>Spermatophyta</taxon>
        <taxon>Magnoliopsida</taxon>
        <taxon>eudicotyledons</taxon>
        <taxon>Gunneridae</taxon>
        <taxon>Pentapetalae</taxon>
        <taxon>rosids</taxon>
        <taxon>malvids</taxon>
        <taxon>Myrtales</taxon>
        <taxon>Lythraceae</taxon>
        <taxon>Punica</taxon>
    </lineage>
</organism>
<accession>A0A2I0I4I6</accession>
<dbReference type="EMBL" id="PGOL01003966">
    <property type="protein sequence ID" value="PKI38925.1"/>
    <property type="molecule type" value="Genomic_DNA"/>
</dbReference>
<reference evidence="2 3" key="1">
    <citation type="submission" date="2017-11" db="EMBL/GenBank/DDBJ databases">
        <title>De-novo sequencing of pomegranate (Punica granatum L.) genome.</title>
        <authorList>
            <person name="Akparov Z."/>
            <person name="Amiraslanov A."/>
            <person name="Hajiyeva S."/>
            <person name="Abbasov M."/>
            <person name="Kaur K."/>
            <person name="Hamwieh A."/>
            <person name="Solovyev V."/>
            <person name="Salamov A."/>
            <person name="Braich B."/>
            <person name="Kosarev P."/>
            <person name="Mahmoud A."/>
            <person name="Hajiyev E."/>
            <person name="Babayeva S."/>
            <person name="Izzatullayeva V."/>
            <person name="Mammadov A."/>
            <person name="Mammadov A."/>
            <person name="Sharifova S."/>
            <person name="Ojaghi J."/>
            <person name="Eynullazada K."/>
            <person name="Bayramov B."/>
            <person name="Abdulazimova A."/>
            <person name="Shahmuradov I."/>
        </authorList>
    </citation>
    <scope>NUCLEOTIDE SEQUENCE [LARGE SCALE GENOMIC DNA]</scope>
    <source>
        <strain evidence="3">cv. AG2017</strain>
        <tissue evidence="2">Leaf</tissue>
    </source>
</reference>
<feature type="non-terminal residue" evidence="2">
    <location>
        <position position="1"/>
    </location>
</feature>
<dbReference type="AlphaFoldDB" id="A0A2I0I4I6"/>
<evidence type="ECO:0000256" key="1">
    <source>
        <dbReference type="SAM" id="MobiDB-lite"/>
    </source>
</evidence>
<feature type="region of interest" description="Disordered" evidence="1">
    <location>
        <begin position="1"/>
        <end position="21"/>
    </location>
</feature>
<feature type="compositionally biased region" description="Polar residues" evidence="1">
    <location>
        <begin position="7"/>
        <end position="19"/>
    </location>
</feature>
<dbReference type="Proteomes" id="UP000233551">
    <property type="component" value="Unassembled WGS sequence"/>
</dbReference>
<gene>
    <name evidence="2" type="ORF">CRG98_040697</name>
</gene>
<sequence>TLMRQYPYSTKNSPTQTAPASPILFSKSNPLPYTLRSPHPIDPILSPIHYRSTAMQKVQPTLIFCRLIPLQLNIDAVHDLTYQADSSATLLEP</sequence>
<protein>
    <submittedName>
        <fullName evidence="2">Uncharacterized protein</fullName>
    </submittedName>
</protein>
<comment type="caution">
    <text evidence="2">The sequence shown here is derived from an EMBL/GenBank/DDBJ whole genome shotgun (WGS) entry which is preliminary data.</text>
</comment>
<name>A0A2I0I4I6_PUNGR</name>
<keyword evidence="3" id="KW-1185">Reference proteome</keyword>
<evidence type="ECO:0000313" key="3">
    <source>
        <dbReference type="Proteomes" id="UP000233551"/>
    </source>
</evidence>
<proteinExistence type="predicted"/>
<evidence type="ECO:0000313" key="2">
    <source>
        <dbReference type="EMBL" id="PKI38925.1"/>
    </source>
</evidence>